<dbReference type="AlphaFoldDB" id="A0A1Q8C6J1"/>
<gene>
    <name evidence="7" type="ORF">BU204_32225</name>
</gene>
<evidence type="ECO:0000256" key="3">
    <source>
        <dbReference type="PROSITE-ProRule" id="PRU00221"/>
    </source>
</evidence>
<dbReference type="InterPro" id="IPR001680">
    <property type="entry name" value="WD40_rpt"/>
</dbReference>
<name>A0A1Q8C6J1_9PSEU</name>
<accession>A0A1Q8C6J1</accession>
<dbReference type="InterPro" id="IPR019775">
    <property type="entry name" value="WD40_repeat_CS"/>
</dbReference>
<dbReference type="Pfam" id="PF00400">
    <property type="entry name" value="WD40"/>
    <property type="match status" value="9"/>
</dbReference>
<organism evidence="7 8">
    <name type="scientific">Actinophytocola xanthii</name>
    <dbReference type="NCBI Taxonomy" id="1912961"/>
    <lineage>
        <taxon>Bacteria</taxon>
        <taxon>Bacillati</taxon>
        <taxon>Actinomycetota</taxon>
        <taxon>Actinomycetes</taxon>
        <taxon>Pseudonocardiales</taxon>
        <taxon>Pseudonocardiaceae</taxon>
    </lineage>
</organism>
<feature type="domain" description="Novel STAND NTPase 1" evidence="6">
    <location>
        <begin position="107"/>
        <end position="493"/>
    </location>
</feature>
<evidence type="ECO:0000256" key="4">
    <source>
        <dbReference type="SAM" id="MobiDB-lite"/>
    </source>
</evidence>
<evidence type="ECO:0000313" key="8">
    <source>
        <dbReference type="Proteomes" id="UP000185596"/>
    </source>
</evidence>
<keyword evidence="5" id="KW-1133">Transmembrane helix</keyword>
<evidence type="ECO:0000256" key="2">
    <source>
        <dbReference type="ARBA" id="ARBA00022737"/>
    </source>
</evidence>
<dbReference type="PROSITE" id="PS50294">
    <property type="entry name" value="WD_REPEATS_REGION"/>
    <property type="match status" value="7"/>
</dbReference>
<feature type="repeat" description="WD" evidence="3">
    <location>
        <begin position="889"/>
        <end position="930"/>
    </location>
</feature>
<evidence type="ECO:0000256" key="1">
    <source>
        <dbReference type="ARBA" id="ARBA00022574"/>
    </source>
</evidence>
<feature type="repeat" description="WD" evidence="3">
    <location>
        <begin position="973"/>
        <end position="1007"/>
    </location>
</feature>
<dbReference type="SUPFAM" id="SSF52540">
    <property type="entry name" value="P-loop containing nucleoside triphosphate hydrolases"/>
    <property type="match status" value="1"/>
</dbReference>
<dbReference type="OrthoDB" id="192618at2"/>
<feature type="repeat" description="WD" evidence="3">
    <location>
        <begin position="1106"/>
        <end position="1137"/>
    </location>
</feature>
<dbReference type="InterPro" id="IPR020472">
    <property type="entry name" value="WD40_PAC1"/>
</dbReference>
<dbReference type="PROSITE" id="PS50082">
    <property type="entry name" value="WD_REPEATS_2"/>
    <property type="match status" value="8"/>
</dbReference>
<dbReference type="PANTHER" id="PTHR44019:SF8">
    <property type="entry name" value="POC1 CENTRIOLAR PROTEIN HOMOLOG"/>
    <property type="match status" value="1"/>
</dbReference>
<dbReference type="InterPro" id="IPR049052">
    <property type="entry name" value="nSTAND1"/>
</dbReference>
<reference evidence="7 8" key="1">
    <citation type="submission" date="2016-12" db="EMBL/GenBank/DDBJ databases">
        <title>The draft genome sequence of Actinophytocola sp. 11-183.</title>
        <authorList>
            <person name="Wang W."/>
            <person name="Yuan L."/>
        </authorList>
    </citation>
    <scope>NUCLEOTIDE SEQUENCE [LARGE SCALE GENOMIC DNA]</scope>
    <source>
        <strain evidence="7 8">11-183</strain>
    </source>
</reference>
<proteinExistence type="predicted"/>
<feature type="region of interest" description="Disordered" evidence="4">
    <location>
        <begin position="1246"/>
        <end position="1267"/>
    </location>
</feature>
<sequence>MPRPERRVDPADGPLARFALGLRELRHHAGSPGYRELARRAHYSATTLAQAARGAGLPSLAVTLAYVAACGGDVAEWERRWRATAAELSPPRVPEPDGQAAREGPAPYVGLAAYGPQDAYWFRGRDRLVAALLDRVERQRFVAVVGASGSGKSSVLRAGLVPAVSADRDRWSALVLTPGARPLEECAVRLGVRTGVAAGQLVGGFREEPGAFGLAVRQLMATRPDGAELVLVVDQFEEVFTLCADARERSGFITALLDAAYDPECRLRVVVGVRSDFYTHCARHTRLAEALQDAQVLVGPMSTDELTDAITAPAARAGLMVEKTLVQTVLHDAADRPGALPFVSHALWETWRRRHGSGLFLAGYQSAGGVSGAVAQTADRLYQDLDERHRRTVREVLLRLTALGEGTEDTRRRVSRAELLDSPDRDAVVEVLDRLTAARLVTRDATTVEIAHEALIAGWPLLRDWLAEDREAIRAHRRLTEASAEWESHGRDESLLYRGARLGTWLDRSPARLNDAERAFLAAGRAVSEREERLRRRRVRLAVGGLGSAVTLVTVLAVVALMMAGRADRERALAIGRQLAADARAQLAVDPELGLLLAREAYAATPNEETEGVLRQATTQSHIRAVLPENRDSLGRPAAVTGVAFSADGEHLATTTAGGLLQVFGWTGATVGRTPERVVRNGYWIQSPVFGPDNRHIAFTGVTDGATVVDWTRGGEPPRPSAGKEVTLSAAYSADGRWVASGGQYGTVWIRPALGESSPRVLRGHDGAVAAVAFSPDGTRLVSASAEDGTIRVWNLVAPGRPLVLLGPETQVAAVAFSPDGRRLATVDVQGTVRTWNFADMTTSAVLGSHDGPAYHVAYSADGQSILSTGADGTVRIWNAGRHAAPVMLRGHDGPVLAAAFSRDGGIVVSAGADGTTRIWQVNEADDVTVLRGPESPVWSTAMSSDHRRLAVGDRTGAVRLWDLTGRAAPTVLPGSGQPVTQVVYSPDGRRIAVADDDGRVLVWNLSGHTGRPRSPHRLSGPPTARVAFSPDGTRLAAIGFNDSVSIWEIPANGHPPHSTSSPMAGEQGSLMDVVWSPDGRHVAASSDTNTVLLWDFRNPDRVEKLRGHQSAVWGLAFNRDGTRLASGGNDGTVRIWAVGDTAAPVVLRGHQPGEGTMTFSSDGSHLATTGSDTSVRISRVDGRGDPLVVAGFQAAVREIAPAGNDRFLTVHADGSVRTWRCPACGPISEVLATARGHLTRDLTPEERRTHLPGGGAVPPQVIRRGG</sequence>
<dbReference type="InterPro" id="IPR036322">
    <property type="entry name" value="WD40_repeat_dom_sf"/>
</dbReference>
<dbReference type="PANTHER" id="PTHR44019">
    <property type="entry name" value="WD REPEAT-CONTAINING PROTEIN 55"/>
    <property type="match status" value="1"/>
</dbReference>
<feature type="repeat" description="WD" evidence="3">
    <location>
        <begin position="1064"/>
        <end position="1105"/>
    </location>
</feature>
<feature type="repeat" description="WD" evidence="3">
    <location>
        <begin position="805"/>
        <end position="846"/>
    </location>
</feature>
<dbReference type="Pfam" id="PF20703">
    <property type="entry name" value="nSTAND1"/>
    <property type="match status" value="1"/>
</dbReference>
<dbReference type="InterPro" id="IPR027417">
    <property type="entry name" value="P-loop_NTPase"/>
</dbReference>
<evidence type="ECO:0000256" key="5">
    <source>
        <dbReference type="SAM" id="Phobius"/>
    </source>
</evidence>
<keyword evidence="5" id="KW-0472">Membrane</keyword>
<feature type="repeat" description="WD" evidence="3">
    <location>
        <begin position="762"/>
        <end position="796"/>
    </location>
</feature>
<dbReference type="SUPFAM" id="SSF50978">
    <property type="entry name" value="WD40 repeat-like"/>
    <property type="match status" value="2"/>
</dbReference>
<dbReference type="InterPro" id="IPR015943">
    <property type="entry name" value="WD40/YVTN_repeat-like_dom_sf"/>
</dbReference>
<dbReference type="EMBL" id="MSIE01000079">
    <property type="protein sequence ID" value="OLF09979.1"/>
    <property type="molecule type" value="Genomic_DNA"/>
</dbReference>
<dbReference type="Gene3D" id="2.130.10.10">
    <property type="entry name" value="YVTN repeat-like/Quinoprotein amine dehydrogenase"/>
    <property type="match status" value="4"/>
</dbReference>
<dbReference type="SMART" id="SM00320">
    <property type="entry name" value="WD40"/>
    <property type="match status" value="13"/>
</dbReference>
<feature type="transmembrane region" description="Helical" evidence="5">
    <location>
        <begin position="541"/>
        <end position="564"/>
    </location>
</feature>
<dbReference type="InterPro" id="IPR050505">
    <property type="entry name" value="WDR55/POC1"/>
</dbReference>
<dbReference type="CDD" id="cd00200">
    <property type="entry name" value="WD40"/>
    <property type="match status" value="1"/>
</dbReference>
<keyword evidence="5" id="KW-0812">Transmembrane</keyword>
<dbReference type="STRING" id="1912961.BU204_32225"/>
<evidence type="ECO:0000259" key="6">
    <source>
        <dbReference type="Pfam" id="PF20703"/>
    </source>
</evidence>
<keyword evidence="2" id="KW-0677">Repeat</keyword>
<dbReference type="SUPFAM" id="SSF82171">
    <property type="entry name" value="DPP6 N-terminal domain-like"/>
    <property type="match status" value="1"/>
</dbReference>
<protein>
    <recommendedName>
        <fullName evidence="6">Novel STAND NTPase 1 domain-containing protein</fullName>
    </recommendedName>
</protein>
<evidence type="ECO:0000313" key="7">
    <source>
        <dbReference type="EMBL" id="OLF09979.1"/>
    </source>
</evidence>
<keyword evidence="8" id="KW-1185">Reference proteome</keyword>
<keyword evidence="1 3" id="KW-0853">WD repeat</keyword>
<comment type="caution">
    <text evidence="7">The sequence shown here is derived from an EMBL/GenBank/DDBJ whole genome shotgun (WGS) entry which is preliminary data.</text>
</comment>
<dbReference type="RefSeq" id="WP_075129579.1">
    <property type="nucleotide sequence ID" value="NZ_MSIE01000079.1"/>
</dbReference>
<feature type="repeat" description="WD" evidence="3">
    <location>
        <begin position="931"/>
        <end position="964"/>
    </location>
</feature>
<dbReference type="PRINTS" id="PR00320">
    <property type="entry name" value="GPROTEINBRPT"/>
</dbReference>
<feature type="repeat" description="WD" evidence="3">
    <location>
        <begin position="847"/>
        <end position="879"/>
    </location>
</feature>
<dbReference type="PROSITE" id="PS00678">
    <property type="entry name" value="WD_REPEATS_1"/>
    <property type="match status" value="1"/>
</dbReference>
<dbReference type="Proteomes" id="UP000185596">
    <property type="component" value="Unassembled WGS sequence"/>
</dbReference>